<dbReference type="Pfam" id="PF05699">
    <property type="entry name" value="Dimer_Tnp_hAT"/>
    <property type="match status" value="1"/>
</dbReference>
<name>A0AAW1I0X9_SAPOF</name>
<evidence type="ECO:0000259" key="2">
    <source>
        <dbReference type="Pfam" id="PF05699"/>
    </source>
</evidence>
<keyword evidence="4" id="KW-1185">Reference proteome</keyword>
<dbReference type="PANTHER" id="PTHR45749">
    <property type="match status" value="1"/>
</dbReference>
<feature type="region of interest" description="Disordered" evidence="1">
    <location>
        <begin position="53"/>
        <end position="92"/>
    </location>
</feature>
<protein>
    <recommendedName>
        <fullName evidence="2">HAT C-terminal dimerisation domain-containing protein</fullName>
    </recommendedName>
</protein>
<evidence type="ECO:0000313" key="4">
    <source>
        <dbReference type="Proteomes" id="UP001443914"/>
    </source>
</evidence>
<reference evidence="3" key="1">
    <citation type="submission" date="2024-03" db="EMBL/GenBank/DDBJ databases">
        <title>WGS assembly of Saponaria officinalis var. Norfolk2.</title>
        <authorList>
            <person name="Jenkins J."/>
            <person name="Shu S."/>
            <person name="Grimwood J."/>
            <person name="Barry K."/>
            <person name="Goodstein D."/>
            <person name="Schmutz J."/>
            <person name="Leebens-Mack J."/>
            <person name="Osbourn A."/>
        </authorList>
    </citation>
    <scope>NUCLEOTIDE SEQUENCE [LARGE SCALE GENOMIC DNA]</scope>
    <source>
        <strain evidence="3">JIC</strain>
    </source>
</reference>
<sequence length="612" mass="70400">MLPKKHLSGSEKRKKRKLVEELNKSQQGAIDKFLIRNVAVVHENLDRPIENFGDDIDDNNLDADVDDNNENLGNENLDEPKPTIPTNNDIDEEEAVPSINIYDPRNWTNLNNKIRDAIIKKGPIRELNLDFPCDDNNRHFKYAYFSRKLNNGEISDRKWLKHHENSNEHMNNMSTWNETRIRLDKNETVDKNLLEAIMKEKDRWRQVGSNEKLYEDNNGNFLGLIEMISEFDVIMQDHQMTLVVRCVNMSKKRLQIEEYFLEFLESLDLNVDDIRGQGYDNGSNMKGKHQGVQKRLLEVNPSALYMPCACHSLNLALSDMAHSCIRATSFFGISRIKSVKAIRFQAPQLRLALSILYDSCANDAKSKSEAESLYNALGSFEFLLGMVICKKLQSKSMCIDITIEQFRDEGFTSSMNIAKSIALEMDVEPTLPTKRRVIRKRHFDETNQDDEQNKSPEDSLKSRFEQLKTFESIFGFLFDSNKGRCVTFHSTYTSDVDLNDLYSELKVLQSTLPNKLMSATEILEFVISADCYPNASIAYRIFLTVPVTVASAERSFSKLKLIKTYLRSSMSQERLYGLAILAIEKELLKDIDVDVIINDFASHNAQRTRFLS</sequence>
<feature type="region of interest" description="Disordered" evidence="1">
    <location>
        <begin position="438"/>
        <end position="459"/>
    </location>
</feature>
<proteinExistence type="predicted"/>
<gene>
    <name evidence="3" type="ORF">RND81_10G061200</name>
</gene>
<dbReference type="AlphaFoldDB" id="A0AAW1I0X9"/>
<dbReference type="SUPFAM" id="SSF53098">
    <property type="entry name" value="Ribonuclease H-like"/>
    <property type="match status" value="1"/>
</dbReference>
<dbReference type="InterPro" id="IPR012337">
    <property type="entry name" value="RNaseH-like_sf"/>
</dbReference>
<evidence type="ECO:0000313" key="3">
    <source>
        <dbReference type="EMBL" id="KAK9682257.1"/>
    </source>
</evidence>
<dbReference type="InterPro" id="IPR008906">
    <property type="entry name" value="HATC_C_dom"/>
</dbReference>
<dbReference type="PANTHER" id="PTHR45749:SF35">
    <property type="entry name" value="AC-LIKE TRANSPOSASE-RELATED"/>
    <property type="match status" value="1"/>
</dbReference>
<organism evidence="3 4">
    <name type="scientific">Saponaria officinalis</name>
    <name type="common">Common soapwort</name>
    <name type="synonym">Lychnis saponaria</name>
    <dbReference type="NCBI Taxonomy" id="3572"/>
    <lineage>
        <taxon>Eukaryota</taxon>
        <taxon>Viridiplantae</taxon>
        <taxon>Streptophyta</taxon>
        <taxon>Embryophyta</taxon>
        <taxon>Tracheophyta</taxon>
        <taxon>Spermatophyta</taxon>
        <taxon>Magnoliopsida</taxon>
        <taxon>eudicotyledons</taxon>
        <taxon>Gunneridae</taxon>
        <taxon>Pentapetalae</taxon>
        <taxon>Caryophyllales</taxon>
        <taxon>Caryophyllaceae</taxon>
        <taxon>Caryophylleae</taxon>
        <taxon>Saponaria</taxon>
    </lineage>
</organism>
<dbReference type="Proteomes" id="UP001443914">
    <property type="component" value="Unassembled WGS sequence"/>
</dbReference>
<accession>A0AAW1I0X9</accession>
<dbReference type="GO" id="GO:0046983">
    <property type="term" value="F:protein dimerization activity"/>
    <property type="evidence" value="ECO:0007669"/>
    <property type="project" value="InterPro"/>
</dbReference>
<feature type="compositionally biased region" description="Acidic residues" evidence="1">
    <location>
        <begin position="53"/>
        <end position="69"/>
    </location>
</feature>
<dbReference type="EMBL" id="JBDFQZ010000010">
    <property type="protein sequence ID" value="KAK9682257.1"/>
    <property type="molecule type" value="Genomic_DNA"/>
</dbReference>
<feature type="domain" description="HAT C-terminal dimerisation" evidence="2">
    <location>
        <begin position="498"/>
        <end position="587"/>
    </location>
</feature>
<comment type="caution">
    <text evidence="3">The sequence shown here is derived from an EMBL/GenBank/DDBJ whole genome shotgun (WGS) entry which is preliminary data.</text>
</comment>
<evidence type="ECO:0000256" key="1">
    <source>
        <dbReference type="SAM" id="MobiDB-lite"/>
    </source>
</evidence>